<dbReference type="InterPro" id="IPR011604">
    <property type="entry name" value="PDDEXK-like_dom_sf"/>
</dbReference>
<protein>
    <recommendedName>
        <fullName evidence="1">YqaJ viral recombinase domain-containing protein</fullName>
    </recommendedName>
</protein>
<dbReference type="PANTHER" id="PTHR46609">
    <property type="entry name" value="EXONUCLEASE, PHAGE-TYPE/RECB, C-TERMINAL DOMAIN-CONTAINING PROTEIN"/>
    <property type="match status" value="1"/>
</dbReference>
<dbReference type="PANTHER" id="PTHR46609:SF8">
    <property type="entry name" value="YQAJ VIRAL RECOMBINASE DOMAIN-CONTAINING PROTEIN"/>
    <property type="match status" value="1"/>
</dbReference>
<comment type="caution">
    <text evidence="2">The sequence shown here is derived from an EMBL/GenBank/DDBJ whole genome shotgun (WGS) entry which is preliminary data.</text>
</comment>
<dbReference type="CDD" id="cd22343">
    <property type="entry name" value="PDDEXK_lambda_exonuclease-like"/>
    <property type="match status" value="1"/>
</dbReference>
<evidence type="ECO:0000259" key="1">
    <source>
        <dbReference type="Pfam" id="PF09588"/>
    </source>
</evidence>
<dbReference type="InterPro" id="IPR051703">
    <property type="entry name" value="NF-kappa-B_Signaling_Reg"/>
</dbReference>
<proteinExistence type="predicted"/>
<evidence type="ECO:0000313" key="3">
    <source>
        <dbReference type="Proteomes" id="UP001160148"/>
    </source>
</evidence>
<evidence type="ECO:0000313" key="2">
    <source>
        <dbReference type="EMBL" id="CAI6374156.1"/>
    </source>
</evidence>
<dbReference type="AlphaFoldDB" id="A0AAV0Y414"/>
<name>A0AAV0Y414_9HEMI</name>
<dbReference type="InterPro" id="IPR019080">
    <property type="entry name" value="YqaJ_viral_recombinase"/>
</dbReference>
<organism evidence="2 3">
    <name type="scientific">Macrosiphum euphorbiae</name>
    <name type="common">potato aphid</name>
    <dbReference type="NCBI Taxonomy" id="13131"/>
    <lineage>
        <taxon>Eukaryota</taxon>
        <taxon>Metazoa</taxon>
        <taxon>Ecdysozoa</taxon>
        <taxon>Arthropoda</taxon>
        <taxon>Hexapoda</taxon>
        <taxon>Insecta</taxon>
        <taxon>Pterygota</taxon>
        <taxon>Neoptera</taxon>
        <taxon>Paraneoptera</taxon>
        <taxon>Hemiptera</taxon>
        <taxon>Sternorrhyncha</taxon>
        <taxon>Aphidomorpha</taxon>
        <taxon>Aphidoidea</taxon>
        <taxon>Aphididae</taxon>
        <taxon>Macrosiphini</taxon>
        <taxon>Macrosiphum</taxon>
    </lineage>
</organism>
<dbReference type="Gene3D" id="3.90.320.10">
    <property type="match status" value="1"/>
</dbReference>
<reference evidence="2 3" key="1">
    <citation type="submission" date="2023-01" db="EMBL/GenBank/DDBJ databases">
        <authorList>
            <person name="Whitehead M."/>
        </authorList>
    </citation>
    <scope>NUCLEOTIDE SEQUENCE [LARGE SCALE GENOMIC DNA]</scope>
</reference>
<dbReference type="Pfam" id="PF09588">
    <property type="entry name" value="YqaJ"/>
    <property type="match status" value="1"/>
</dbReference>
<feature type="domain" description="YqaJ viral recombinase" evidence="1">
    <location>
        <begin position="18"/>
        <end position="135"/>
    </location>
</feature>
<gene>
    <name evidence="2" type="ORF">MEUPH1_LOCUS27805</name>
</gene>
<sequence>MYGNILAACHKKKYNPSLFKSLNNEYITTGVHAIEWGLNNEDAALSFLQKTENVLIQKTGLWLHKCGYLGASPDGLIGENCVVEVKCPYKFRNSLLSEEISKDKTYIIYKEHNQIHVNQKHNYWHQVQAQLYFTRRQKCIFVVWTPRESIIVHIFKDNQWQNNIEILQKFYFEQYIPYIISNKII</sequence>
<dbReference type="SUPFAM" id="SSF52980">
    <property type="entry name" value="Restriction endonuclease-like"/>
    <property type="match status" value="1"/>
</dbReference>
<accession>A0AAV0Y414</accession>
<dbReference type="InterPro" id="IPR011335">
    <property type="entry name" value="Restrct_endonuc-II-like"/>
</dbReference>
<keyword evidence="3" id="KW-1185">Reference proteome</keyword>
<dbReference type="GO" id="GO:0006281">
    <property type="term" value="P:DNA repair"/>
    <property type="evidence" value="ECO:0007669"/>
    <property type="project" value="UniProtKB-ARBA"/>
</dbReference>
<dbReference type="EMBL" id="CARXXK010001166">
    <property type="protein sequence ID" value="CAI6374156.1"/>
    <property type="molecule type" value="Genomic_DNA"/>
</dbReference>
<dbReference type="Proteomes" id="UP001160148">
    <property type="component" value="Unassembled WGS sequence"/>
</dbReference>